<dbReference type="eggNOG" id="COG2344">
    <property type="taxonomic scope" value="Bacteria"/>
</dbReference>
<dbReference type="STRING" id="1033810.HLPCO_000036"/>
<dbReference type="RefSeq" id="WP_008826508.1">
    <property type="nucleotide sequence ID" value="NZ_AFNU02000001.1"/>
</dbReference>
<organism evidence="8 9">
    <name type="scientific">Haloplasma contractile SSD-17B</name>
    <dbReference type="NCBI Taxonomy" id="1033810"/>
    <lineage>
        <taxon>Bacteria</taxon>
        <taxon>Bacillati</taxon>
        <taxon>Mycoplasmatota</taxon>
        <taxon>Mollicutes</taxon>
        <taxon>Haloplasmatales</taxon>
        <taxon>Haloplasmataceae</taxon>
        <taxon>Haloplasma</taxon>
    </lineage>
</organism>
<keyword evidence="6" id="KW-0520">NAD</keyword>
<keyword evidence="2 6" id="KW-0678">Repressor</keyword>
<keyword evidence="1 6" id="KW-0963">Cytoplasm</keyword>
<reference evidence="8 9" key="2">
    <citation type="journal article" date="2013" name="PLoS ONE">
        <title>INDIGO - INtegrated Data Warehouse of MIcrobial GenOmes with Examples from the Red Sea Extremophiles.</title>
        <authorList>
            <person name="Alam I."/>
            <person name="Antunes A."/>
            <person name="Kamau A.A."/>
            <person name="Ba Alawi W."/>
            <person name="Kalkatawi M."/>
            <person name="Stingl U."/>
            <person name="Bajic V.B."/>
        </authorList>
    </citation>
    <scope>NUCLEOTIDE SEQUENCE [LARGE SCALE GENOMIC DNA]</scope>
    <source>
        <strain evidence="8 9">SSD-17B</strain>
    </source>
</reference>
<feature type="domain" description="CoA-binding" evidence="7">
    <location>
        <begin position="79"/>
        <end position="186"/>
    </location>
</feature>
<keyword evidence="9" id="KW-1185">Reference proteome</keyword>
<dbReference type="PANTHER" id="PTHR35786:SF1">
    <property type="entry name" value="REDOX-SENSING TRANSCRIPTIONAL REPRESSOR REX 1"/>
    <property type="match status" value="1"/>
</dbReference>
<dbReference type="InParanoid" id="U2FKR8"/>
<dbReference type="InterPro" id="IPR036390">
    <property type="entry name" value="WH_DNA-bd_sf"/>
</dbReference>
<comment type="subunit">
    <text evidence="6">Homodimer.</text>
</comment>
<dbReference type="SUPFAM" id="SSF46785">
    <property type="entry name" value="Winged helix' DNA-binding domain"/>
    <property type="match status" value="1"/>
</dbReference>
<dbReference type="Gene3D" id="3.40.50.720">
    <property type="entry name" value="NAD(P)-binding Rossmann-like Domain"/>
    <property type="match status" value="1"/>
</dbReference>
<dbReference type="SUPFAM" id="SSF51735">
    <property type="entry name" value="NAD(P)-binding Rossmann-fold domains"/>
    <property type="match status" value="1"/>
</dbReference>
<dbReference type="InterPro" id="IPR058203">
    <property type="entry name" value="Rex_bacilli-type"/>
</dbReference>
<dbReference type="GO" id="GO:0051775">
    <property type="term" value="P:response to redox state"/>
    <property type="evidence" value="ECO:0007669"/>
    <property type="project" value="InterPro"/>
</dbReference>
<dbReference type="GO" id="GO:0003677">
    <property type="term" value="F:DNA binding"/>
    <property type="evidence" value="ECO:0007669"/>
    <property type="project" value="UniProtKB-UniRule"/>
</dbReference>
<keyword evidence="4 6" id="KW-0238">DNA-binding</keyword>
<dbReference type="InterPro" id="IPR022876">
    <property type="entry name" value="Tscrpt_rep_Rex"/>
</dbReference>
<evidence type="ECO:0000313" key="8">
    <source>
        <dbReference type="EMBL" id="ERJ13385.1"/>
    </source>
</evidence>
<feature type="binding site" evidence="6">
    <location>
        <begin position="89"/>
        <end position="94"/>
    </location>
    <ligand>
        <name>NAD(+)</name>
        <dbReference type="ChEBI" id="CHEBI:57540"/>
    </ligand>
</feature>
<dbReference type="InterPro" id="IPR036388">
    <property type="entry name" value="WH-like_DNA-bd_sf"/>
</dbReference>
<dbReference type="OrthoDB" id="9784760at2"/>
<evidence type="ECO:0000256" key="3">
    <source>
        <dbReference type="ARBA" id="ARBA00023015"/>
    </source>
</evidence>
<dbReference type="GO" id="GO:0003700">
    <property type="term" value="F:DNA-binding transcription factor activity"/>
    <property type="evidence" value="ECO:0007669"/>
    <property type="project" value="UniProtKB-UniRule"/>
</dbReference>
<proteinExistence type="inferred from homology"/>
<keyword evidence="3 6" id="KW-0805">Transcription regulation</keyword>
<dbReference type="NCBIfam" id="NF003996">
    <property type="entry name" value="PRK05472.2-5"/>
    <property type="match status" value="1"/>
</dbReference>
<dbReference type="GO" id="GO:0045892">
    <property type="term" value="P:negative regulation of DNA-templated transcription"/>
    <property type="evidence" value="ECO:0007669"/>
    <property type="project" value="InterPro"/>
</dbReference>
<sequence length="217" mass="24521">MSYKIPKATVKRLPFYRRCFENLDEQGIDRIMSRDLGDILKIDPATIRRDFSYIGELGRQGYGYEVTKVLSALNEFLDLNNSSKCIVVGVGNLGRAFSQYIAMKSSQKNYMGPIRITHAFDIKEEIIGTEIAEGVKIHHIDELEQIIKENGIKIAVLSVPGKVANDIAEKLESNGIKGIFNFSSTSLNVSRDVFVHDVDLLNEMQSFLFFTKNNYSK</sequence>
<dbReference type="HAMAP" id="MF_01131">
    <property type="entry name" value="Rex"/>
    <property type="match status" value="1"/>
</dbReference>
<dbReference type="Pfam" id="PF02629">
    <property type="entry name" value="CoA_binding"/>
    <property type="match status" value="1"/>
</dbReference>
<reference evidence="8 9" key="1">
    <citation type="journal article" date="2011" name="J. Bacteriol.">
        <title>Genome sequence of Haloplasma contractile, an unusual contractile bacterium from a deep-sea anoxic brine lake.</title>
        <authorList>
            <person name="Antunes A."/>
            <person name="Alam I."/>
            <person name="El Dorry H."/>
            <person name="Siam R."/>
            <person name="Robertson A."/>
            <person name="Bajic V.B."/>
            <person name="Stingl U."/>
        </authorList>
    </citation>
    <scope>NUCLEOTIDE SEQUENCE [LARGE SCALE GENOMIC DNA]</scope>
    <source>
        <strain evidence="8 9">SSD-17B</strain>
    </source>
</reference>
<dbReference type="SMART" id="SM00881">
    <property type="entry name" value="CoA_binding"/>
    <property type="match status" value="1"/>
</dbReference>
<comment type="caution">
    <text evidence="8">The sequence shown here is derived from an EMBL/GenBank/DDBJ whole genome shotgun (WGS) entry which is preliminary data.</text>
</comment>
<dbReference type="GO" id="GO:0005737">
    <property type="term" value="C:cytoplasm"/>
    <property type="evidence" value="ECO:0007669"/>
    <property type="project" value="UniProtKB-SubCell"/>
</dbReference>
<dbReference type="PANTHER" id="PTHR35786">
    <property type="entry name" value="REDOX-SENSING TRANSCRIPTIONAL REPRESSOR REX"/>
    <property type="match status" value="1"/>
</dbReference>
<comment type="function">
    <text evidence="6">Modulates transcription in response to changes in cellular NADH/NAD(+) redox state.</text>
</comment>
<dbReference type="Pfam" id="PF06971">
    <property type="entry name" value="Put_DNA-bind_N"/>
    <property type="match status" value="1"/>
</dbReference>
<accession>U2FKR8</accession>
<evidence type="ECO:0000256" key="5">
    <source>
        <dbReference type="ARBA" id="ARBA00023163"/>
    </source>
</evidence>
<dbReference type="AlphaFoldDB" id="U2FKR8"/>
<dbReference type="InterPro" id="IPR009718">
    <property type="entry name" value="Rex_DNA-bd_C_dom"/>
</dbReference>
<keyword evidence="5 6" id="KW-0804">Transcription</keyword>
<evidence type="ECO:0000313" key="9">
    <source>
        <dbReference type="Proteomes" id="UP000005707"/>
    </source>
</evidence>
<name>U2FKR8_9MOLU</name>
<dbReference type="InterPro" id="IPR003781">
    <property type="entry name" value="CoA-bd"/>
</dbReference>
<evidence type="ECO:0000256" key="1">
    <source>
        <dbReference type="ARBA" id="ARBA00022490"/>
    </source>
</evidence>
<evidence type="ECO:0000259" key="7">
    <source>
        <dbReference type="SMART" id="SM00881"/>
    </source>
</evidence>
<dbReference type="NCBIfam" id="NF003995">
    <property type="entry name" value="PRK05472.2-4"/>
    <property type="match status" value="1"/>
</dbReference>
<dbReference type="NCBIfam" id="NF003994">
    <property type="entry name" value="PRK05472.2-3"/>
    <property type="match status" value="1"/>
</dbReference>
<evidence type="ECO:0000256" key="2">
    <source>
        <dbReference type="ARBA" id="ARBA00022491"/>
    </source>
</evidence>
<dbReference type="NCBIfam" id="NF003989">
    <property type="entry name" value="PRK05472.1-3"/>
    <property type="match status" value="1"/>
</dbReference>
<dbReference type="EMBL" id="AFNU02000001">
    <property type="protein sequence ID" value="ERJ13385.1"/>
    <property type="molecule type" value="Genomic_DNA"/>
</dbReference>
<comment type="similarity">
    <text evidence="6">Belongs to the transcriptional regulatory Rex family.</text>
</comment>
<evidence type="ECO:0000256" key="4">
    <source>
        <dbReference type="ARBA" id="ARBA00023125"/>
    </source>
</evidence>
<dbReference type="Gene3D" id="1.10.10.10">
    <property type="entry name" value="Winged helix-like DNA-binding domain superfamily/Winged helix DNA-binding domain"/>
    <property type="match status" value="1"/>
</dbReference>
<dbReference type="InterPro" id="IPR036291">
    <property type="entry name" value="NAD(P)-bd_dom_sf"/>
</dbReference>
<gene>
    <name evidence="6 8" type="primary">rex</name>
    <name evidence="8" type="ORF">HLPCO_000036</name>
</gene>
<evidence type="ECO:0000256" key="6">
    <source>
        <dbReference type="HAMAP-Rule" id="MF_01131"/>
    </source>
</evidence>
<feature type="DNA-binding region" description="H-T-H motif" evidence="6">
    <location>
        <begin position="15"/>
        <end position="54"/>
    </location>
</feature>
<comment type="subcellular location">
    <subcellularLocation>
        <location evidence="6">Cytoplasm</location>
    </subcellularLocation>
</comment>
<dbReference type="NCBIfam" id="NF003991">
    <property type="entry name" value="PRK05472.1-5"/>
    <property type="match status" value="1"/>
</dbReference>
<dbReference type="FunCoup" id="U2FKR8">
    <property type="interactions" value="20"/>
</dbReference>
<dbReference type="Proteomes" id="UP000005707">
    <property type="component" value="Unassembled WGS sequence"/>
</dbReference>
<protein>
    <recommendedName>
        <fullName evidence="6">Redox-sensing transcriptional repressor Rex</fullName>
    </recommendedName>
</protein>